<name>A0A346NSD2_9ALTE</name>
<keyword evidence="1" id="KW-0808">Transferase</keyword>
<evidence type="ECO:0000313" key="2">
    <source>
        <dbReference type="Proteomes" id="UP000262073"/>
    </source>
</evidence>
<dbReference type="AlphaFoldDB" id="A0A346NSD2"/>
<protein>
    <submittedName>
        <fullName evidence="1">Glycosyltransferase</fullName>
    </submittedName>
</protein>
<dbReference type="Gene3D" id="3.40.50.2000">
    <property type="entry name" value="Glycogen Phosphorylase B"/>
    <property type="match status" value="1"/>
</dbReference>
<dbReference type="KEGG" id="salm:D0Y50_07550"/>
<dbReference type="GO" id="GO:0016740">
    <property type="term" value="F:transferase activity"/>
    <property type="evidence" value="ECO:0007669"/>
    <property type="project" value="UniProtKB-KW"/>
</dbReference>
<organism evidence="1 2">
    <name type="scientific">Salinimonas sediminis</name>
    <dbReference type="NCBI Taxonomy" id="2303538"/>
    <lineage>
        <taxon>Bacteria</taxon>
        <taxon>Pseudomonadati</taxon>
        <taxon>Pseudomonadota</taxon>
        <taxon>Gammaproteobacteria</taxon>
        <taxon>Alteromonadales</taxon>
        <taxon>Alteromonadaceae</taxon>
        <taxon>Alteromonas/Salinimonas group</taxon>
        <taxon>Salinimonas</taxon>
    </lineage>
</organism>
<evidence type="ECO:0000313" key="1">
    <source>
        <dbReference type="EMBL" id="AXR08439.1"/>
    </source>
</evidence>
<dbReference type="SUPFAM" id="SSF53756">
    <property type="entry name" value="UDP-Glycosyltransferase/glycogen phosphorylase"/>
    <property type="match status" value="1"/>
</dbReference>
<reference evidence="1 2" key="1">
    <citation type="submission" date="2018-08" db="EMBL/GenBank/DDBJ databases">
        <title>Salinimonas sediminis sp. nov., a piezophilic bacterium isolated from a deep-sea sediment sample from the New Britain Trench.</title>
        <authorList>
            <person name="Cao J."/>
        </authorList>
    </citation>
    <scope>NUCLEOTIDE SEQUENCE [LARGE SCALE GENOMIC DNA]</scope>
    <source>
        <strain evidence="1 2">N102</strain>
    </source>
</reference>
<dbReference type="Proteomes" id="UP000262073">
    <property type="component" value="Chromosome"/>
</dbReference>
<dbReference type="EMBL" id="CP031769">
    <property type="protein sequence ID" value="AXR08439.1"/>
    <property type="molecule type" value="Genomic_DNA"/>
</dbReference>
<proteinExistence type="predicted"/>
<gene>
    <name evidence="1" type="ORF">D0Y50_07550</name>
</gene>
<dbReference type="Pfam" id="PF13692">
    <property type="entry name" value="Glyco_trans_1_4"/>
    <property type="match status" value="1"/>
</dbReference>
<dbReference type="RefSeq" id="WP_117318670.1">
    <property type="nucleotide sequence ID" value="NZ_CP031769.1"/>
</dbReference>
<dbReference type="OrthoDB" id="9807209at2"/>
<sequence length="412" mass="45741">MSAVLSHPNIVVIGYVWPEPASSAAGENMFNLLMAFVEHGWQVTFMTAASDSSHKADLAAAGIRSVPIALNCSSFDTQLSALAPDAVVFDRFMIEEQFSWRVKQACPQAVRILNTEDLHSLRHTRQQAVKKQQEPHVEFSEPMVQREIAAILRCDLSLIISAAEYRLLTETFAVPPAQLLSLPLLISAAPTHIPPFSARQGFMFIGNFRHAPNWDAVLQLKEQWWPAIRQRFGQAQLAVYGAYPAKKVTNLHNPAQGFHVHGWVKDARAAISAHRVMLAPLRFGAGIKGKLIGAMQCGTPSITTTVATEGIRYPAGWPGAVVDTVDDMARQAVELHNQQTSWNNAAARAALIIDEQFATRANQQRLVNTTESLITNLTQHRQGLFLQQLLWHETLRSTQYMSQWIEAKNATN</sequence>
<accession>A0A346NSD2</accession>
<keyword evidence="2" id="KW-1185">Reference proteome</keyword>